<dbReference type="EMBL" id="KZ678136">
    <property type="protein sequence ID" value="PSN66040.1"/>
    <property type="molecule type" value="Genomic_DNA"/>
</dbReference>
<dbReference type="SUPFAM" id="SSF52949">
    <property type="entry name" value="Macro domain-like"/>
    <property type="match status" value="1"/>
</dbReference>
<dbReference type="Proteomes" id="UP000240883">
    <property type="component" value="Unassembled WGS sequence"/>
</dbReference>
<feature type="region of interest" description="Disordered" evidence="1">
    <location>
        <begin position="35"/>
        <end position="141"/>
    </location>
</feature>
<dbReference type="Gene3D" id="3.40.220.10">
    <property type="entry name" value="Leucine Aminopeptidase, subunit E, domain 1"/>
    <property type="match status" value="1"/>
</dbReference>
<feature type="compositionally biased region" description="Basic residues" evidence="1">
    <location>
        <begin position="80"/>
        <end position="91"/>
    </location>
</feature>
<feature type="compositionally biased region" description="Acidic residues" evidence="1">
    <location>
        <begin position="442"/>
        <end position="452"/>
    </location>
</feature>
<feature type="compositionally biased region" description="Low complexity" evidence="1">
    <location>
        <begin position="378"/>
        <end position="388"/>
    </location>
</feature>
<feature type="region of interest" description="Disordered" evidence="1">
    <location>
        <begin position="491"/>
        <end position="552"/>
    </location>
</feature>
<accession>A0A2T2NKX4</accession>
<reference evidence="3 4" key="1">
    <citation type="journal article" date="2018" name="Front. Microbiol.">
        <title>Genome-Wide Analysis of Corynespora cassiicola Leaf Fall Disease Putative Effectors.</title>
        <authorList>
            <person name="Lopez D."/>
            <person name="Ribeiro S."/>
            <person name="Label P."/>
            <person name="Fumanal B."/>
            <person name="Venisse J.S."/>
            <person name="Kohler A."/>
            <person name="de Oliveira R.R."/>
            <person name="Labutti K."/>
            <person name="Lipzen A."/>
            <person name="Lail K."/>
            <person name="Bauer D."/>
            <person name="Ohm R.A."/>
            <person name="Barry K.W."/>
            <person name="Spatafora J."/>
            <person name="Grigoriev I.V."/>
            <person name="Martin F.M."/>
            <person name="Pujade-Renaud V."/>
        </authorList>
    </citation>
    <scope>NUCLEOTIDE SEQUENCE [LARGE SCALE GENOMIC DNA]</scope>
    <source>
        <strain evidence="3 4">Philippines</strain>
    </source>
</reference>
<dbReference type="AlphaFoldDB" id="A0A2T2NKX4"/>
<feature type="compositionally biased region" description="Acidic residues" evidence="1">
    <location>
        <begin position="514"/>
        <end position="534"/>
    </location>
</feature>
<feature type="compositionally biased region" description="Pro residues" evidence="1">
    <location>
        <begin position="165"/>
        <end position="174"/>
    </location>
</feature>
<feature type="compositionally biased region" description="Low complexity" evidence="1">
    <location>
        <begin position="60"/>
        <end position="70"/>
    </location>
</feature>
<organism evidence="3 4">
    <name type="scientific">Corynespora cassiicola Philippines</name>
    <dbReference type="NCBI Taxonomy" id="1448308"/>
    <lineage>
        <taxon>Eukaryota</taxon>
        <taxon>Fungi</taxon>
        <taxon>Dikarya</taxon>
        <taxon>Ascomycota</taxon>
        <taxon>Pezizomycotina</taxon>
        <taxon>Dothideomycetes</taxon>
        <taxon>Pleosporomycetidae</taxon>
        <taxon>Pleosporales</taxon>
        <taxon>Corynesporascaceae</taxon>
        <taxon>Corynespora</taxon>
    </lineage>
</organism>
<evidence type="ECO:0000313" key="3">
    <source>
        <dbReference type="EMBL" id="PSN66040.1"/>
    </source>
</evidence>
<proteinExistence type="predicted"/>
<dbReference type="InterPro" id="IPR019261">
    <property type="entry name" value="PARG_cat_microbial"/>
</dbReference>
<feature type="compositionally biased region" description="Low complexity" evidence="1">
    <location>
        <begin position="251"/>
        <end position="264"/>
    </location>
</feature>
<dbReference type="STRING" id="1448308.A0A2T2NKX4"/>
<feature type="compositionally biased region" description="Low complexity" evidence="1">
    <location>
        <begin position="121"/>
        <end position="133"/>
    </location>
</feature>
<feature type="region of interest" description="Disordered" evidence="1">
    <location>
        <begin position="245"/>
        <end position="264"/>
    </location>
</feature>
<name>A0A2T2NKX4_CORCC</name>
<sequence>MGRIEKSQGLAPPAVRKDIRAKQARHIINKVIPSLLASNARARKGAEGSELVVDPGPINSSTTATGSATKATEDDEAQYIKRKGQGRRKLKGPPTDEKQGRPKGSNSKSSKARQDSLSEDLSTLSPSLSSTPRTTPPKPLTIRILTTDTLTAAHMLTFPSKYPQPSTPSRPPPQSKSKKTPNTCLLNMASPLRPGGGVLTGATSQEEFLCARTTLLPSLHDRFYRLPEVGAVFTRDVLVFRSSVGLGGSEPGPTSTSSASNASTSSSSASAAAAAATSGLPSSEGELPVSERYFVDVVSAGMLRFPELEGGEEEEGGRRWLGAKDRGLVERKMRAVMRVVAGRGVRKLVLGAWGCGAYGNPVEDVAGAWRMVIDGHASSSSSLSSASPGSGGGKKGKKGGVEEVESWGSVEEIVFAIPGRKMAEDFARAFGGVEVERGPGGGDEDEEEEEDNSAAQELTEKMKEIEGQIDQVWNPVLKDRLGIIVQGLRAQLQDMEVGATPRSDGSGEGKDETQEGEDEEDQSSTEEADEDAESTDEKELEHEGGLKLPTSR</sequence>
<evidence type="ECO:0000256" key="1">
    <source>
        <dbReference type="SAM" id="MobiDB-lite"/>
    </source>
</evidence>
<feature type="region of interest" description="Disordered" evidence="1">
    <location>
        <begin position="378"/>
        <end position="403"/>
    </location>
</feature>
<dbReference type="PANTHER" id="PTHR35596:SF1">
    <property type="entry name" value="MICROBIAL-TYPE PARG CATALYTIC DOMAIN-CONTAINING PROTEIN"/>
    <property type="match status" value="1"/>
</dbReference>
<feature type="compositionally biased region" description="Basic and acidic residues" evidence="1">
    <location>
        <begin position="535"/>
        <end position="545"/>
    </location>
</feature>
<evidence type="ECO:0000259" key="2">
    <source>
        <dbReference type="Pfam" id="PF10021"/>
    </source>
</evidence>
<gene>
    <name evidence="3" type="ORF">BS50DRAFT_668650</name>
</gene>
<dbReference type="OrthoDB" id="9985428at2759"/>
<keyword evidence="4" id="KW-1185">Reference proteome</keyword>
<feature type="region of interest" description="Disordered" evidence="1">
    <location>
        <begin position="433"/>
        <end position="453"/>
    </location>
</feature>
<feature type="domain" description="Microbial-type PARG catalytic" evidence="2">
    <location>
        <begin position="131"/>
        <end position="226"/>
    </location>
</feature>
<feature type="region of interest" description="Disordered" evidence="1">
    <location>
        <begin position="157"/>
        <end position="182"/>
    </location>
</feature>
<dbReference type="Pfam" id="PF10021">
    <property type="entry name" value="PARG_cat_microb"/>
    <property type="match status" value="1"/>
</dbReference>
<protein>
    <recommendedName>
        <fullName evidence="2">Microbial-type PARG catalytic domain-containing protein</fullName>
    </recommendedName>
</protein>
<dbReference type="PANTHER" id="PTHR35596">
    <property type="entry name" value="DUF2263 DOMAIN-CONTAINING PROTEIN"/>
    <property type="match status" value="1"/>
</dbReference>
<evidence type="ECO:0000313" key="4">
    <source>
        <dbReference type="Proteomes" id="UP000240883"/>
    </source>
</evidence>
<dbReference type="InterPro" id="IPR043472">
    <property type="entry name" value="Macro_dom-like"/>
</dbReference>